<protein>
    <submittedName>
        <fullName evidence="1">RCG48968</fullName>
    </submittedName>
</protein>
<dbReference type="AlphaFoldDB" id="A6IG73"/>
<organism evidence="1 2">
    <name type="scientific">Rattus norvegicus</name>
    <name type="common">Rat</name>
    <dbReference type="NCBI Taxonomy" id="10116"/>
    <lineage>
        <taxon>Eukaryota</taxon>
        <taxon>Metazoa</taxon>
        <taxon>Chordata</taxon>
        <taxon>Craniata</taxon>
        <taxon>Vertebrata</taxon>
        <taxon>Euteleostomi</taxon>
        <taxon>Mammalia</taxon>
        <taxon>Eutheria</taxon>
        <taxon>Euarchontoglires</taxon>
        <taxon>Glires</taxon>
        <taxon>Rodentia</taxon>
        <taxon>Myomorpha</taxon>
        <taxon>Muroidea</taxon>
        <taxon>Muridae</taxon>
        <taxon>Murinae</taxon>
        <taxon>Rattus</taxon>
    </lineage>
</organism>
<name>A6IG73_RAT</name>
<evidence type="ECO:0000313" key="1">
    <source>
        <dbReference type="EMBL" id="EDM16825.1"/>
    </source>
</evidence>
<sequence>MIPLQIEEGESLSTLLGIKFNREDGPG</sequence>
<accession>A6IG73</accession>
<reference evidence="1 2" key="1">
    <citation type="submission" date="2005-09" db="EMBL/GenBank/DDBJ databases">
        <authorList>
            <person name="Mural R.J."/>
            <person name="Li P.W."/>
            <person name="Adams M.D."/>
            <person name="Amanatides P.G."/>
            <person name="Baden-Tillson H."/>
            <person name="Barnstead M."/>
            <person name="Chin S.H."/>
            <person name="Dew I."/>
            <person name="Evans C.A."/>
            <person name="Ferriera S."/>
            <person name="Flanigan M."/>
            <person name="Fosler C."/>
            <person name="Glodek A."/>
            <person name="Gu Z."/>
            <person name="Holt R.A."/>
            <person name="Jennings D."/>
            <person name="Kraft C.L."/>
            <person name="Lu F."/>
            <person name="Nguyen T."/>
            <person name="Nusskern D.R."/>
            <person name="Pfannkoch C.M."/>
            <person name="Sitter C."/>
            <person name="Sutton G.G."/>
            <person name="Venter J.C."/>
            <person name="Wang Z."/>
            <person name="Woodage T."/>
            <person name="Zheng X.H."/>
            <person name="Zhong F."/>
        </authorList>
    </citation>
    <scope>NUCLEOTIDE SEQUENCE [LARGE SCALE GENOMIC DNA]</scope>
    <source>
        <strain>BN</strain>
        <strain evidence="2">Sprague-Dawley</strain>
    </source>
</reference>
<proteinExistence type="predicted"/>
<dbReference type="Proteomes" id="UP000234681">
    <property type="component" value="Chromosome 7"/>
</dbReference>
<dbReference type="EMBL" id="CH473960">
    <property type="protein sequence ID" value="EDM16825.1"/>
    <property type="molecule type" value="Genomic_DNA"/>
</dbReference>
<evidence type="ECO:0000313" key="2">
    <source>
        <dbReference type="Proteomes" id="UP000234681"/>
    </source>
</evidence>
<gene>
    <name evidence="1" type="ORF">rCG_48968</name>
</gene>